<proteinExistence type="inferred from homology"/>
<dbReference type="PANTHER" id="PTHR10507:SF0">
    <property type="entry name" value="CELL DIVISION CONTROL PROTEIN 45 HOMOLOG"/>
    <property type="match status" value="1"/>
</dbReference>
<dbReference type="GO" id="GO:0006260">
    <property type="term" value="P:DNA replication"/>
    <property type="evidence" value="ECO:0007669"/>
    <property type="project" value="UniProtKB-KW"/>
</dbReference>
<keyword evidence="4" id="KW-0539">Nucleus</keyword>
<evidence type="ECO:0000256" key="2">
    <source>
        <dbReference type="ARBA" id="ARBA00010727"/>
    </source>
</evidence>
<comment type="subcellular location">
    <subcellularLocation>
        <location evidence="1">Nucleus</location>
    </subcellularLocation>
</comment>
<evidence type="ECO:0000256" key="6">
    <source>
        <dbReference type="SAM" id="MobiDB-lite"/>
    </source>
</evidence>
<evidence type="ECO:0000313" key="8">
    <source>
        <dbReference type="Proteomes" id="UP001630127"/>
    </source>
</evidence>
<dbReference type="InterPro" id="IPR003874">
    <property type="entry name" value="CDC45"/>
</dbReference>
<dbReference type="PANTHER" id="PTHR10507">
    <property type="entry name" value="CDC45-RELATED PROTEIN"/>
    <property type="match status" value="1"/>
</dbReference>
<evidence type="ECO:0000256" key="1">
    <source>
        <dbReference type="ARBA" id="ARBA00004123"/>
    </source>
</evidence>
<reference evidence="7 8" key="1">
    <citation type="submission" date="2024-11" db="EMBL/GenBank/DDBJ databases">
        <title>A near-complete genome assembly of Cinchona calisaya.</title>
        <authorList>
            <person name="Lian D.C."/>
            <person name="Zhao X.W."/>
            <person name="Wei L."/>
        </authorList>
    </citation>
    <scope>NUCLEOTIDE SEQUENCE [LARGE SCALE GENOMIC DNA]</scope>
    <source>
        <tissue evidence="7">Nenye</tissue>
    </source>
</reference>
<keyword evidence="8" id="KW-1185">Reference proteome</keyword>
<evidence type="ECO:0000256" key="3">
    <source>
        <dbReference type="ARBA" id="ARBA00022705"/>
    </source>
</evidence>
<evidence type="ECO:0000256" key="5">
    <source>
        <dbReference type="ARBA" id="ARBA00023306"/>
    </source>
</evidence>
<dbReference type="Proteomes" id="UP001630127">
    <property type="component" value="Unassembled WGS sequence"/>
</dbReference>
<feature type="region of interest" description="Disordered" evidence="6">
    <location>
        <begin position="156"/>
        <end position="198"/>
    </location>
</feature>
<sequence length="598" mass="67409">MVREQSIESFYSRLRESALASASSTPLLIFPSTSDVDSLCALKIIGRVLESDSVRYACYPVSSFKEIHKYAGPNLGASSDEPITILLVNWGCHRDLRKVLEIGPSARVFVVDSHRPIHLHNLSDRNDRVVVLYTKDDEHQADLAYDFDISALANAGDLNGDDEIEDKSDSEDENDSESEEEDGGGFQGTRKRRRVSQETEGDPVKLFRKLKKEYYFMGTFHGKPSGCLMYELSHSLRKNTNELLWLACVALTDQFVHERLTDERYHAGVMELEQHINSSGNLDTITSVTLKDGTKVTAPDTSRISYEDEPRLMLLQEWNLFDSMLCSSYIATKLKTWSDNGIKKMQLLLARMGFAREECKQKFQYMSVEIKRRMKDMFEQYLPEFGLTDFYYRGFLLLHGYGSRVSAADVVHGVTALLESSVESDGSSASKQFGVAYDALSFNKLEKLEIGMKQAIKVQRSILRQGSSAITKKGSIRSGSKFRWVKLEDSADTKVLCHPQALTKFGYFLMDALREKGARMKPLVCACYTQERDKVLMVGVCGKPRLGAVQGNAFGIAFRSAAEETGAEYFHELFESSWIVLDSVAVNSFMIRLTEKLL</sequence>
<keyword evidence="5" id="KW-0131">Cell cycle</keyword>
<evidence type="ECO:0000256" key="4">
    <source>
        <dbReference type="ARBA" id="ARBA00023242"/>
    </source>
</evidence>
<gene>
    <name evidence="7" type="ORF">ACH5RR_020409</name>
</gene>
<name>A0ABD2ZED1_9GENT</name>
<dbReference type="AlphaFoldDB" id="A0ABD2ZED1"/>
<feature type="compositionally biased region" description="Acidic residues" evidence="6">
    <location>
        <begin position="159"/>
        <end position="183"/>
    </location>
</feature>
<comment type="caution">
    <text evidence="7">The sequence shown here is derived from an EMBL/GenBank/DDBJ whole genome shotgun (WGS) entry which is preliminary data.</text>
</comment>
<comment type="similarity">
    <text evidence="2">Belongs to the CDC45 family.</text>
</comment>
<dbReference type="Pfam" id="PF02724">
    <property type="entry name" value="CDC45"/>
    <property type="match status" value="1"/>
</dbReference>
<organism evidence="7 8">
    <name type="scientific">Cinchona calisaya</name>
    <dbReference type="NCBI Taxonomy" id="153742"/>
    <lineage>
        <taxon>Eukaryota</taxon>
        <taxon>Viridiplantae</taxon>
        <taxon>Streptophyta</taxon>
        <taxon>Embryophyta</taxon>
        <taxon>Tracheophyta</taxon>
        <taxon>Spermatophyta</taxon>
        <taxon>Magnoliopsida</taxon>
        <taxon>eudicotyledons</taxon>
        <taxon>Gunneridae</taxon>
        <taxon>Pentapetalae</taxon>
        <taxon>asterids</taxon>
        <taxon>lamiids</taxon>
        <taxon>Gentianales</taxon>
        <taxon>Rubiaceae</taxon>
        <taxon>Cinchonoideae</taxon>
        <taxon>Cinchoneae</taxon>
        <taxon>Cinchona</taxon>
    </lineage>
</organism>
<dbReference type="GO" id="GO:0005634">
    <property type="term" value="C:nucleus"/>
    <property type="evidence" value="ECO:0007669"/>
    <property type="project" value="UniProtKB-SubCell"/>
</dbReference>
<keyword evidence="3" id="KW-0235">DNA replication</keyword>
<evidence type="ECO:0000313" key="7">
    <source>
        <dbReference type="EMBL" id="KAL3517820.1"/>
    </source>
</evidence>
<dbReference type="EMBL" id="JBJUIK010000009">
    <property type="protein sequence ID" value="KAL3517820.1"/>
    <property type="molecule type" value="Genomic_DNA"/>
</dbReference>
<protein>
    <submittedName>
        <fullName evidence="7">Uncharacterized protein</fullName>
    </submittedName>
</protein>
<accession>A0ABD2ZED1</accession>